<dbReference type="EMBL" id="LVLJ01003879">
    <property type="protein sequence ID" value="OAE19400.1"/>
    <property type="molecule type" value="Genomic_DNA"/>
</dbReference>
<reference evidence="1" key="1">
    <citation type="submission" date="2016-03" db="EMBL/GenBank/DDBJ databases">
        <title>Mechanisms controlling the formation of the plant cell surface in tip-growing cells are functionally conserved among land plants.</title>
        <authorList>
            <person name="Honkanen S."/>
            <person name="Jones V.A."/>
            <person name="Morieri G."/>
            <person name="Champion C."/>
            <person name="Hetherington A.J."/>
            <person name="Kelly S."/>
            <person name="Saint-Marcoux D."/>
            <person name="Proust H."/>
            <person name="Prescott H."/>
            <person name="Dolan L."/>
        </authorList>
    </citation>
    <scope>NUCLEOTIDE SEQUENCE [LARGE SCALE GENOMIC DNA]</scope>
    <source>
        <tissue evidence="1">Whole gametophyte</tissue>
    </source>
</reference>
<keyword evidence="2" id="KW-1185">Reference proteome</keyword>
<comment type="caution">
    <text evidence="1">The sequence shown here is derived from an EMBL/GenBank/DDBJ whole genome shotgun (WGS) entry which is preliminary data.</text>
</comment>
<proteinExistence type="predicted"/>
<evidence type="ECO:0000313" key="1">
    <source>
        <dbReference type="EMBL" id="OAE19400.1"/>
    </source>
</evidence>
<accession>A0A176VEY4</accession>
<protein>
    <submittedName>
        <fullName evidence="1">Uncharacterized protein</fullName>
    </submittedName>
</protein>
<sequence>MAPPASPVDPVGLTCVLPSELCPESGQIIIGRVPEFFSGDNRLRAVRRRGGAYRQCEEVANVKCKAISSCCSAVGYGPMSSWAIEVAVIPYCGESVCGLGCPSQIPVEKERHAR</sequence>
<name>A0A176VEY4_MARPO</name>
<gene>
    <name evidence="1" type="ORF">AXG93_698s1290</name>
</gene>
<dbReference type="AlphaFoldDB" id="A0A176VEY4"/>
<organism evidence="1 2">
    <name type="scientific">Marchantia polymorpha subsp. ruderalis</name>
    <dbReference type="NCBI Taxonomy" id="1480154"/>
    <lineage>
        <taxon>Eukaryota</taxon>
        <taxon>Viridiplantae</taxon>
        <taxon>Streptophyta</taxon>
        <taxon>Embryophyta</taxon>
        <taxon>Marchantiophyta</taxon>
        <taxon>Marchantiopsida</taxon>
        <taxon>Marchantiidae</taxon>
        <taxon>Marchantiales</taxon>
        <taxon>Marchantiaceae</taxon>
        <taxon>Marchantia</taxon>
    </lineage>
</organism>
<evidence type="ECO:0000313" key="2">
    <source>
        <dbReference type="Proteomes" id="UP000077202"/>
    </source>
</evidence>
<dbReference type="Proteomes" id="UP000077202">
    <property type="component" value="Unassembled WGS sequence"/>
</dbReference>